<sequence length="191" mass="21671">MANLFEYLASQPPSEMQRLVGWTAARLHIPRQWQEDMKQEIYVAWFSKEYDPSYSHDAIMKYAGEAAFLAVSTWRRHTILPVTVHKAGQADSEPRAEQFDLMAEQIPGFTEEFNDEIDIDPEASIEATSTVSAHLIDLPKRSARSELSHENLLALHCEGLSAAEIAAAANMTERSVYRRLERLKHGKRSTV</sequence>
<dbReference type="Proteomes" id="UP000199040">
    <property type="component" value="Unassembled WGS sequence"/>
</dbReference>
<dbReference type="AlphaFoldDB" id="A0A1I3ELY3"/>
<reference evidence="1 2" key="1">
    <citation type="submission" date="2016-10" db="EMBL/GenBank/DDBJ databases">
        <authorList>
            <person name="de Groot N.N."/>
        </authorList>
    </citation>
    <scope>NUCLEOTIDE SEQUENCE [LARGE SCALE GENOMIC DNA]</scope>
    <source>
        <strain evidence="1 2">CGMCC 1.6848</strain>
    </source>
</reference>
<keyword evidence="2" id="KW-1185">Reference proteome</keyword>
<proteinExistence type="predicted"/>
<gene>
    <name evidence="1" type="ORF">SAMN04487959_11433</name>
</gene>
<dbReference type="EMBL" id="FOPY01000014">
    <property type="protein sequence ID" value="SFH99721.1"/>
    <property type="molecule type" value="Genomic_DNA"/>
</dbReference>
<organism evidence="1 2">
    <name type="scientific">Modicisalibacter xianhensis</name>
    <dbReference type="NCBI Taxonomy" id="442341"/>
    <lineage>
        <taxon>Bacteria</taxon>
        <taxon>Pseudomonadati</taxon>
        <taxon>Pseudomonadota</taxon>
        <taxon>Gammaproteobacteria</taxon>
        <taxon>Oceanospirillales</taxon>
        <taxon>Halomonadaceae</taxon>
        <taxon>Modicisalibacter</taxon>
    </lineage>
</organism>
<evidence type="ECO:0000313" key="2">
    <source>
        <dbReference type="Proteomes" id="UP000199040"/>
    </source>
</evidence>
<name>A0A1I3ELY3_9GAMM</name>
<evidence type="ECO:0000313" key="1">
    <source>
        <dbReference type="EMBL" id="SFH99721.1"/>
    </source>
</evidence>
<dbReference type="STRING" id="442341.SAMN04487959_11433"/>
<protein>
    <submittedName>
        <fullName evidence="1">Uncharacterized protein</fullName>
    </submittedName>
</protein>
<accession>A0A1I3ELY3</accession>
<dbReference type="RefSeq" id="WP_092848735.1">
    <property type="nucleotide sequence ID" value="NZ_FOPY01000014.1"/>
</dbReference>